<dbReference type="Proteomes" id="UP001390339">
    <property type="component" value="Unassembled WGS sequence"/>
</dbReference>
<evidence type="ECO:0000256" key="2">
    <source>
        <dbReference type="PROSITE-ProRule" id="PRU00023"/>
    </source>
</evidence>
<dbReference type="Gene3D" id="3.40.50.1580">
    <property type="entry name" value="Nucleoside phosphorylase domain"/>
    <property type="match status" value="1"/>
</dbReference>
<dbReference type="SUPFAM" id="SSF53167">
    <property type="entry name" value="Purine and uridine phosphorylases"/>
    <property type="match status" value="1"/>
</dbReference>
<dbReference type="SUPFAM" id="SSF52540">
    <property type="entry name" value="P-loop containing nucleoside triphosphate hydrolases"/>
    <property type="match status" value="1"/>
</dbReference>
<dbReference type="EMBL" id="JAPCWZ010000009">
    <property type="protein sequence ID" value="KAK8851006.1"/>
    <property type="molecule type" value="Genomic_DNA"/>
</dbReference>
<dbReference type="InterPro" id="IPR056884">
    <property type="entry name" value="NPHP3-like_N"/>
</dbReference>
<dbReference type="InterPro" id="IPR053137">
    <property type="entry name" value="NLR-like"/>
</dbReference>
<dbReference type="PROSITE" id="PS50297">
    <property type="entry name" value="ANK_REP_REGION"/>
    <property type="match status" value="2"/>
</dbReference>
<dbReference type="PANTHER" id="PTHR46082">
    <property type="entry name" value="ATP/GTP-BINDING PROTEIN-RELATED"/>
    <property type="match status" value="1"/>
</dbReference>
<dbReference type="InterPro" id="IPR000845">
    <property type="entry name" value="Nucleoside_phosphorylase_d"/>
</dbReference>
<evidence type="ECO:0000313" key="7">
    <source>
        <dbReference type="Proteomes" id="UP001390339"/>
    </source>
</evidence>
<dbReference type="SUPFAM" id="SSF48403">
    <property type="entry name" value="Ankyrin repeat"/>
    <property type="match status" value="1"/>
</dbReference>
<dbReference type="Pfam" id="PF01048">
    <property type="entry name" value="PNP_UDP_1"/>
    <property type="match status" value="1"/>
</dbReference>
<proteinExistence type="predicted"/>
<dbReference type="InterPro" id="IPR035994">
    <property type="entry name" value="Nucleoside_phosphorylase_sf"/>
</dbReference>
<dbReference type="InterPro" id="IPR036770">
    <property type="entry name" value="Ankyrin_rpt-contain_sf"/>
</dbReference>
<dbReference type="PRINTS" id="PR01415">
    <property type="entry name" value="ANKYRIN"/>
</dbReference>
<dbReference type="Gene3D" id="3.40.50.300">
    <property type="entry name" value="P-loop containing nucleotide triphosphate hydrolases"/>
    <property type="match status" value="1"/>
</dbReference>
<evidence type="ECO:0000313" key="6">
    <source>
        <dbReference type="EMBL" id="KAK8851006.1"/>
    </source>
</evidence>
<evidence type="ECO:0000259" key="5">
    <source>
        <dbReference type="Pfam" id="PF24883"/>
    </source>
</evidence>
<dbReference type="PROSITE" id="PS50088">
    <property type="entry name" value="ANK_REPEAT"/>
    <property type="match status" value="4"/>
</dbReference>
<dbReference type="Gene3D" id="1.25.40.20">
    <property type="entry name" value="Ankyrin repeat-containing domain"/>
    <property type="match status" value="1"/>
</dbReference>
<dbReference type="InterPro" id="IPR002110">
    <property type="entry name" value="Ankyrin_rpt"/>
</dbReference>
<dbReference type="PANTHER" id="PTHR46082:SF11">
    <property type="entry name" value="AAA+ ATPASE DOMAIN-CONTAINING PROTEIN-RELATED"/>
    <property type="match status" value="1"/>
</dbReference>
<sequence length="1199" mass="132903">MSNKRQQLPSGDEHETIPLKRPRFNDPSQDEPANHTLPSALSHADYTIAWICALYLELAASRAMLDEQHESLAVNDSDHNAYVLGRIAKHHVVMVALPAVYGKVNAAAVSTNLKRSFPNIKATLMVGIGGGAPGEADLHLGDVVVGTRVMEYDLGKVTNGSQFERTAIPKLPSSRLLSAVVNLRSEHGMSRSSLRSQELMRTRLFRYHRPTQPDRLFQSSYPHPPDAKTCDDCDGNKLQPRQRRLTYDFWIHYGVVASGDSVIKDAHKRDTVSRSLQAMCFEMEAAGIMDNLECLPIRGICDYSDSHKNKAWQNYAAATAAAYARELLETIPSLTAGHVPPIFRGSATFSSSPNACVELIERRKSLLDVLDFPHINARKDAIRSEQGRTCRWFLTRPKYRIWVDLSTQATCCSCLLWIRGKAGAGKSTLMKFLYSEVRKKRSGVTVVSFFFNARGDYLEKSATGMYRSLLKQILTQIPDLQFIVDQMEILSTCQPSCPSLNGLKDMFKHAIMALGRKSLICFIDALDECNEDDVRDMVQFFEDLTESATDENIQFRVCFSSRPYPYIQVDEEHLLTLENETGHAEDLAKYVGKCLKAPKKLQDELQRQILEKASGVFMWVVLVVGILNKETSNGGLALRRRLSEIPPTLSQLFKDILTRDNERPEDLRRCILWVLCASRPLTPAEFCHAMWAAGLKDGHVDDEIPDAEDNEISMALATSSSKGLVEVTNATKKQSTVQFIHESVRDFLIKERGLQELWPDLGFEWESLSHEILRSCCESYLMNPAVIAVIKGYRTTNGDADENDSQIVANNSPAMRNTLDSLETPNAEAAPTKTYAFLGYASQHILDHANKAAPSVPQKDFLSRFFLSLGTEALDRCQPVKRRRYGQTATPTYVLADKGLASLLRLNLEGNPSVTHDRALQFQHPFFAAVGNGYKDTVAVLLGLPSIIYEGEDLMAGLDRISDLRRFTGRTPMSWAAQEGRIKLVSALARLGESTTQHDYGGHTPLQRAATQGQLATLRFLIDNGCVSDKDYAEVIGEALINSHHDMATALLKEFDGWDKMPMGATCDHCTWLLRAASRGFEDVVHLLIQKGSTLDCTDPGAIVFAAANGHLDVVKILVKNGANINSSPDSNGITALMAASMNKQEAVVLFLLGCGADVTAISEAGLTAYRHAELYGHDAIAQVLQTSSLETCIHLDLD</sequence>
<evidence type="ECO:0000256" key="3">
    <source>
        <dbReference type="SAM" id="MobiDB-lite"/>
    </source>
</evidence>
<dbReference type="SMART" id="SM00248">
    <property type="entry name" value="ANK"/>
    <property type="match status" value="6"/>
</dbReference>
<dbReference type="Pfam" id="PF12796">
    <property type="entry name" value="Ank_2"/>
    <property type="match status" value="2"/>
</dbReference>
<name>A0ABR2HPG8_9PEZI</name>
<keyword evidence="7" id="KW-1185">Reference proteome</keyword>
<evidence type="ECO:0000259" key="4">
    <source>
        <dbReference type="Pfam" id="PF01048"/>
    </source>
</evidence>
<organism evidence="6 7">
    <name type="scientific">Apiospora arundinis</name>
    <dbReference type="NCBI Taxonomy" id="335852"/>
    <lineage>
        <taxon>Eukaryota</taxon>
        <taxon>Fungi</taxon>
        <taxon>Dikarya</taxon>
        <taxon>Ascomycota</taxon>
        <taxon>Pezizomycotina</taxon>
        <taxon>Sordariomycetes</taxon>
        <taxon>Xylariomycetidae</taxon>
        <taxon>Amphisphaeriales</taxon>
        <taxon>Apiosporaceae</taxon>
        <taxon>Apiospora</taxon>
    </lineage>
</organism>
<protein>
    <submittedName>
        <fullName evidence="6">NACHT and ankyrin domain protein</fullName>
    </submittedName>
</protein>
<comment type="caution">
    <text evidence="6">The sequence shown here is derived from an EMBL/GenBank/DDBJ whole genome shotgun (WGS) entry which is preliminary data.</text>
</comment>
<keyword evidence="2" id="KW-0040">ANK repeat</keyword>
<feature type="repeat" description="ANK" evidence="2">
    <location>
        <begin position="968"/>
        <end position="1000"/>
    </location>
</feature>
<evidence type="ECO:0000256" key="1">
    <source>
        <dbReference type="ARBA" id="ARBA00022737"/>
    </source>
</evidence>
<feature type="domain" description="Nephrocystin 3-like N-terminal" evidence="5">
    <location>
        <begin position="389"/>
        <end position="562"/>
    </location>
</feature>
<keyword evidence="1" id="KW-0677">Repeat</keyword>
<feature type="domain" description="Nucleoside phosphorylase" evidence="4">
    <location>
        <begin position="48"/>
        <end position="302"/>
    </location>
</feature>
<gene>
    <name evidence="6" type="ORF">PGQ11_013485</name>
</gene>
<reference evidence="6 7" key="1">
    <citation type="journal article" date="2024" name="IMA Fungus">
        <title>Apiospora arundinis, a panoply of carbohydrate-active enzymes and secondary metabolites.</title>
        <authorList>
            <person name="Sorensen T."/>
            <person name="Petersen C."/>
            <person name="Muurmann A.T."/>
            <person name="Christiansen J.V."/>
            <person name="Brundto M.L."/>
            <person name="Overgaard C.K."/>
            <person name="Boysen A.T."/>
            <person name="Wollenberg R.D."/>
            <person name="Larsen T.O."/>
            <person name="Sorensen J.L."/>
            <person name="Nielsen K.L."/>
            <person name="Sondergaard T.E."/>
        </authorList>
    </citation>
    <scope>NUCLEOTIDE SEQUENCE [LARGE SCALE GENOMIC DNA]</scope>
    <source>
        <strain evidence="6 7">AAU 773</strain>
    </source>
</reference>
<accession>A0ABR2HPG8</accession>
<feature type="repeat" description="ANK" evidence="2">
    <location>
        <begin position="1001"/>
        <end position="1025"/>
    </location>
</feature>
<feature type="repeat" description="ANK" evidence="2">
    <location>
        <begin position="1098"/>
        <end position="1130"/>
    </location>
</feature>
<feature type="region of interest" description="Disordered" evidence="3">
    <location>
        <begin position="1"/>
        <end position="36"/>
    </location>
</feature>
<dbReference type="Pfam" id="PF24883">
    <property type="entry name" value="NPHP3_N"/>
    <property type="match status" value="1"/>
</dbReference>
<feature type="repeat" description="ANK" evidence="2">
    <location>
        <begin position="1132"/>
        <end position="1164"/>
    </location>
</feature>
<dbReference type="InterPro" id="IPR027417">
    <property type="entry name" value="P-loop_NTPase"/>
</dbReference>